<dbReference type="EMBL" id="JARJLG010000078">
    <property type="protein sequence ID" value="KAJ7751514.1"/>
    <property type="molecule type" value="Genomic_DNA"/>
</dbReference>
<dbReference type="InterPro" id="IPR013149">
    <property type="entry name" value="ADH-like_C"/>
</dbReference>
<gene>
    <name evidence="2" type="ORF">DFH07DRAFT_679603</name>
</gene>
<dbReference type="SUPFAM" id="SSF50129">
    <property type="entry name" value="GroES-like"/>
    <property type="match status" value="1"/>
</dbReference>
<dbReference type="Proteomes" id="UP001215280">
    <property type="component" value="Unassembled WGS sequence"/>
</dbReference>
<protein>
    <recommendedName>
        <fullName evidence="1">Alcohol dehydrogenase-like C-terminal domain-containing protein</fullName>
    </recommendedName>
</protein>
<dbReference type="AlphaFoldDB" id="A0AAD7N8M5"/>
<name>A0AAD7N8M5_9AGAR</name>
<feature type="domain" description="Alcohol dehydrogenase-like C-terminal" evidence="1">
    <location>
        <begin position="123"/>
        <end position="253"/>
    </location>
</feature>
<dbReference type="SUPFAM" id="SSF51735">
    <property type="entry name" value="NAD(P)-binding Rossmann-fold domains"/>
    <property type="match status" value="1"/>
</dbReference>
<dbReference type="InterPro" id="IPR052711">
    <property type="entry name" value="Zinc_ADH-like"/>
</dbReference>
<evidence type="ECO:0000313" key="2">
    <source>
        <dbReference type="EMBL" id="KAJ7751514.1"/>
    </source>
</evidence>
<sequence>NLVPCSNMAREVVGIGTDVTEWKIGDRVSADFMLDMPHDEYMAAISAPALSRALQGVLTEYRVFPAHISTEFPPQIYLISLSQSLVAILAHLSYEEASTLPSVLFYKPIKAGDTILVQGTGMVSIFALQFAVTSSATVIVLSSSDEKLQVAAKLGAKHLINHKTTLNWDKEVLKLTAGLGVDHIIEVVGNSTLKCSIVSVKINGSIDIIGILGSEGQDVAPVNIIGSTIFKGLKLRGMYVSSIQQFKDMNKVIEASIDATRPMIDKVFNFKDA</sequence>
<feature type="non-terminal residue" evidence="2">
    <location>
        <position position="1"/>
    </location>
</feature>
<evidence type="ECO:0000259" key="1">
    <source>
        <dbReference type="Pfam" id="PF00107"/>
    </source>
</evidence>
<proteinExistence type="predicted"/>
<dbReference type="Pfam" id="PF00107">
    <property type="entry name" value="ADH_zinc_N"/>
    <property type="match status" value="1"/>
</dbReference>
<dbReference type="Gene3D" id="3.40.50.720">
    <property type="entry name" value="NAD(P)-binding Rossmann-like Domain"/>
    <property type="match status" value="1"/>
</dbReference>
<dbReference type="Gene3D" id="3.90.180.10">
    <property type="entry name" value="Medium-chain alcohol dehydrogenases, catalytic domain"/>
    <property type="match status" value="1"/>
</dbReference>
<dbReference type="InterPro" id="IPR036291">
    <property type="entry name" value="NAD(P)-bd_dom_sf"/>
</dbReference>
<dbReference type="CDD" id="cd08276">
    <property type="entry name" value="MDR7"/>
    <property type="match status" value="1"/>
</dbReference>
<accession>A0AAD7N8M5</accession>
<dbReference type="PANTHER" id="PTHR45033:SF2">
    <property type="entry name" value="ZINC-TYPE ALCOHOL DEHYDROGENASE-LIKE PROTEIN C1773.06C"/>
    <property type="match status" value="1"/>
</dbReference>
<evidence type="ECO:0000313" key="3">
    <source>
        <dbReference type="Proteomes" id="UP001215280"/>
    </source>
</evidence>
<comment type="caution">
    <text evidence="2">The sequence shown here is derived from an EMBL/GenBank/DDBJ whole genome shotgun (WGS) entry which is preliminary data.</text>
</comment>
<dbReference type="PANTHER" id="PTHR45033">
    <property type="match status" value="1"/>
</dbReference>
<keyword evidence="3" id="KW-1185">Reference proteome</keyword>
<reference evidence="2" key="1">
    <citation type="submission" date="2023-03" db="EMBL/GenBank/DDBJ databases">
        <title>Massive genome expansion in bonnet fungi (Mycena s.s.) driven by repeated elements and novel gene families across ecological guilds.</title>
        <authorList>
            <consortium name="Lawrence Berkeley National Laboratory"/>
            <person name="Harder C.B."/>
            <person name="Miyauchi S."/>
            <person name="Viragh M."/>
            <person name="Kuo A."/>
            <person name="Thoen E."/>
            <person name="Andreopoulos B."/>
            <person name="Lu D."/>
            <person name="Skrede I."/>
            <person name="Drula E."/>
            <person name="Henrissat B."/>
            <person name="Morin E."/>
            <person name="Kohler A."/>
            <person name="Barry K."/>
            <person name="LaButti K."/>
            <person name="Morin E."/>
            <person name="Salamov A."/>
            <person name="Lipzen A."/>
            <person name="Mereny Z."/>
            <person name="Hegedus B."/>
            <person name="Baldrian P."/>
            <person name="Stursova M."/>
            <person name="Weitz H."/>
            <person name="Taylor A."/>
            <person name="Grigoriev I.V."/>
            <person name="Nagy L.G."/>
            <person name="Martin F."/>
            <person name="Kauserud H."/>
        </authorList>
    </citation>
    <scope>NUCLEOTIDE SEQUENCE</scope>
    <source>
        <strain evidence="2">CBHHK188m</strain>
    </source>
</reference>
<feature type="non-terminal residue" evidence="2">
    <location>
        <position position="273"/>
    </location>
</feature>
<dbReference type="InterPro" id="IPR011032">
    <property type="entry name" value="GroES-like_sf"/>
</dbReference>
<organism evidence="2 3">
    <name type="scientific">Mycena maculata</name>
    <dbReference type="NCBI Taxonomy" id="230809"/>
    <lineage>
        <taxon>Eukaryota</taxon>
        <taxon>Fungi</taxon>
        <taxon>Dikarya</taxon>
        <taxon>Basidiomycota</taxon>
        <taxon>Agaricomycotina</taxon>
        <taxon>Agaricomycetes</taxon>
        <taxon>Agaricomycetidae</taxon>
        <taxon>Agaricales</taxon>
        <taxon>Marasmiineae</taxon>
        <taxon>Mycenaceae</taxon>
        <taxon>Mycena</taxon>
    </lineage>
</organism>